<name>W9YH78_9EURO</name>
<keyword evidence="3" id="KW-0378">Hydrolase</keyword>
<evidence type="ECO:0000313" key="7">
    <source>
        <dbReference type="EMBL" id="EXJ81639.1"/>
    </source>
</evidence>
<dbReference type="GeneID" id="19162559"/>
<dbReference type="GO" id="GO:0004527">
    <property type="term" value="F:exonuclease activity"/>
    <property type="evidence" value="ECO:0007669"/>
    <property type="project" value="UniProtKB-KW"/>
</dbReference>
<dbReference type="SMART" id="SM00479">
    <property type="entry name" value="EXOIII"/>
    <property type="match status" value="1"/>
</dbReference>
<reference evidence="7 8" key="1">
    <citation type="submission" date="2013-03" db="EMBL/GenBank/DDBJ databases">
        <title>The Genome Sequence of Capronia coronata CBS 617.96.</title>
        <authorList>
            <consortium name="The Broad Institute Genomics Platform"/>
            <person name="Cuomo C."/>
            <person name="de Hoog S."/>
            <person name="Gorbushina A."/>
            <person name="Walker B."/>
            <person name="Young S.K."/>
            <person name="Zeng Q."/>
            <person name="Gargeya S."/>
            <person name="Fitzgerald M."/>
            <person name="Haas B."/>
            <person name="Abouelleil A."/>
            <person name="Allen A.W."/>
            <person name="Alvarado L."/>
            <person name="Arachchi H.M."/>
            <person name="Berlin A.M."/>
            <person name="Chapman S.B."/>
            <person name="Gainer-Dewar J."/>
            <person name="Goldberg J."/>
            <person name="Griggs A."/>
            <person name="Gujja S."/>
            <person name="Hansen M."/>
            <person name="Howarth C."/>
            <person name="Imamovic A."/>
            <person name="Ireland A."/>
            <person name="Larimer J."/>
            <person name="McCowan C."/>
            <person name="Murphy C."/>
            <person name="Pearson M."/>
            <person name="Poon T.W."/>
            <person name="Priest M."/>
            <person name="Roberts A."/>
            <person name="Saif S."/>
            <person name="Shea T."/>
            <person name="Sisk P."/>
            <person name="Sykes S."/>
            <person name="Wortman J."/>
            <person name="Nusbaum C."/>
            <person name="Birren B."/>
        </authorList>
    </citation>
    <scope>NUCLEOTIDE SEQUENCE [LARGE SCALE GENOMIC DNA]</scope>
    <source>
        <strain evidence="7 8">CBS 617.96</strain>
    </source>
</reference>
<dbReference type="OrthoDB" id="3996471at2759"/>
<feature type="region of interest" description="Disordered" evidence="5">
    <location>
        <begin position="80"/>
        <end position="117"/>
    </location>
</feature>
<evidence type="ECO:0000259" key="6">
    <source>
        <dbReference type="SMART" id="SM00479"/>
    </source>
</evidence>
<evidence type="ECO:0000256" key="5">
    <source>
        <dbReference type="SAM" id="MobiDB-lite"/>
    </source>
</evidence>
<dbReference type="GO" id="GO:0005634">
    <property type="term" value="C:nucleus"/>
    <property type="evidence" value="ECO:0007669"/>
    <property type="project" value="TreeGrafter"/>
</dbReference>
<protein>
    <recommendedName>
        <fullName evidence="6">Exonuclease domain-containing protein</fullName>
    </recommendedName>
</protein>
<keyword evidence="8" id="KW-1185">Reference proteome</keyword>
<accession>W9YH78</accession>
<dbReference type="InterPro" id="IPR013520">
    <property type="entry name" value="Ribonucl_H"/>
</dbReference>
<dbReference type="InterPro" id="IPR034922">
    <property type="entry name" value="REX1-like_exo"/>
</dbReference>
<dbReference type="InterPro" id="IPR036397">
    <property type="entry name" value="RNaseH_sf"/>
</dbReference>
<dbReference type="RefSeq" id="XP_007726760.1">
    <property type="nucleotide sequence ID" value="XM_007728570.1"/>
</dbReference>
<dbReference type="InterPro" id="IPR047021">
    <property type="entry name" value="REXO1/3/4-like"/>
</dbReference>
<dbReference type="GO" id="GO:0003676">
    <property type="term" value="F:nucleic acid binding"/>
    <property type="evidence" value="ECO:0007669"/>
    <property type="project" value="InterPro"/>
</dbReference>
<evidence type="ECO:0000256" key="2">
    <source>
        <dbReference type="ARBA" id="ARBA00022722"/>
    </source>
</evidence>
<dbReference type="InterPro" id="IPR012337">
    <property type="entry name" value="RNaseH-like_sf"/>
</dbReference>
<keyword evidence="2" id="KW-0540">Nuclease</keyword>
<dbReference type="PANTHER" id="PTHR12801:SF112">
    <property type="entry name" value="RNA EXONUCLEASE 3"/>
    <property type="match status" value="1"/>
</dbReference>
<dbReference type="eggNOG" id="KOG2248">
    <property type="taxonomic scope" value="Eukaryota"/>
</dbReference>
<proteinExistence type="inferred from homology"/>
<dbReference type="SUPFAM" id="SSF53098">
    <property type="entry name" value="Ribonuclease H-like"/>
    <property type="match status" value="1"/>
</dbReference>
<evidence type="ECO:0000256" key="4">
    <source>
        <dbReference type="ARBA" id="ARBA00022839"/>
    </source>
</evidence>
<dbReference type="Proteomes" id="UP000019484">
    <property type="component" value="Unassembled WGS sequence"/>
</dbReference>
<evidence type="ECO:0000256" key="1">
    <source>
        <dbReference type="ARBA" id="ARBA00006357"/>
    </source>
</evidence>
<dbReference type="Gene3D" id="3.30.420.10">
    <property type="entry name" value="Ribonuclease H-like superfamily/Ribonuclease H"/>
    <property type="match status" value="1"/>
</dbReference>
<organism evidence="7 8">
    <name type="scientific">Capronia coronata CBS 617.96</name>
    <dbReference type="NCBI Taxonomy" id="1182541"/>
    <lineage>
        <taxon>Eukaryota</taxon>
        <taxon>Fungi</taxon>
        <taxon>Dikarya</taxon>
        <taxon>Ascomycota</taxon>
        <taxon>Pezizomycotina</taxon>
        <taxon>Eurotiomycetes</taxon>
        <taxon>Chaetothyriomycetidae</taxon>
        <taxon>Chaetothyriales</taxon>
        <taxon>Herpotrichiellaceae</taxon>
        <taxon>Capronia</taxon>
    </lineage>
</organism>
<dbReference type="CDD" id="cd06145">
    <property type="entry name" value="REX1_like"/>
    <property type="match status" value="1"/>
</dbReference>
<dbReference type="PANTHER" id="PTHR12801">
    <property type="entry name" value="RNA EXONUCLEASE REXO1 / RECO3 FAMILY MEMBER-RELATED"/>
    <property type="match status" value="1"/>
</dbReference>
<sequence length="652" mass="71074">MFSAIGLFKGIPCPRQHECTLPSCFFLHNPSPSSANAEAVATAAQEYDPFSAGEISAPPLKRRRLASPQHAGEKNATVLFDLDTNPPKPQTLTKATLGATNSSTKKGNNGNNGEASSPVRVLKAQSTMKTIPPSIARKVSPPPTRENKTLVAPVARKVVKVESLTPRNVAKAPAVWKTRLAVLQKLHEQLQAQNEKLAATGEKWKPLILDKQELITFALDEEEAATKLGENIYKNAMAQKVLRIKKMTTEEWVKAVADWTGTSAQVRPRQKSDGDALRPFPPSLSSTREQIAVLRHLRTPLEGLEQFGYVTSKPTASEIASAKAAIAAGAGFESCDRCGTRFQVFPGRDDGGRLTSKGKCRYHWARAGRSAPQKTDKIMGQSEAIYPCCNKVQGSEGCSEAETHVYSVKDPKRLAAILQFEHTPDKPDIRGLPPISFDCEMGYTTLGMEVIRVTAVSWPEGRLVLDILVRPFGEILDLNTRFSGVTQQAFANALPYEITASDKGEAAEGVGSEEAFGLHKVASPAVARQLLFDRLSPNTPLIGHAIENDLNVCRIIHPFIIDTALLYPHPRGLPFKYGLKMLSQKHLSRGIQTGGEAGHDSKEDAIATGDLVTKKVVEKWSVMQHEGWAFVDGMLMAPEEKGRGEAVRQSML</sequence>
<dbReference type="STRING" id="1182541.W9YH78"/>
<dbReference type="HOGENOM" id="CLU_022453_4_0_1"/>
<dbReference type="AlphaFoldDB" id="W9YH78"/>
<dbReference type="EMBL" id="AMWN01000007">
    <property type="protein sequence ID" value="EXJ81639.1"/>
    <property type="molecule type" value="Genomic_DNA"/>
</dbReference>
<feature type="compositionally biased region" description="Low complexity" evidence="5">
    <location>
        <begin position="100"/>
        <end position="113"/>
    </location>
</feature>
<evidence type="ECO:0000256" key="3">
    <source>
        <dbReference type="ARBA" id="ARBA00022801"/>
    </source>
</evidence>
<evidence type="ECO:0000313" key="8">
    <source>
        <dbReference type="Proteomes" id="UP000019484"/>
    </source>
</evidence>
<feature type="domain" description="Exonuclease" evidence="6">
    <location>
        <begin position="433"/>
        <end position="621"/>
    </location>
</feature>
<comment type="similarity">
    <text evidence="1">Belongs to the REXO1/REXO3 family.</text>
</comment>
<gene>
    <name evidence="7" type="ORF">A1O1_07704</name>
</gene>
<keyword evidence="4" id="KW-0269">Exonuclease</keyword>
<comment type="caution">
    <text evidence="7">The sequence shown here is derived from an EMBL/GenBank/DDBJ whole genome shotgun (WGS) entry which is preliminary data.</text>
</comment>